<feature type="region of interest" description="Disordered" evidence="1">
    <location>
        <begin position="109"/>
        <end position="153"/>
    </location>
</feature>
<proteinExistence type="predicted"/>
<comment type="caution">
    <text evidence="2">The sequence shown here is derived from an EMBL/GenBank/DDBJ whole genome shotgun (WGS) entry which is preliminary data.</text>
</comment>
<dbReference type="EMBL" id="CALNXK010000003">
    <property type="protein sequence ID" value="CAH3034925.1"/>
    <property type="molecule type" value="Genomic_DNA"/>
</dbReference>
<feature type="compositionally biased region" description="Polar residues" evidence="1">
    <location>
        <begin position="123"/>
        <end position="149"/>
    </location>
</feature>
<evidence type="ECO:0000313" key="3">
    <source>
        <dbReference type="Proteomes" id="UP001159405"/>
    </source>
</evidence>
<feature type="compositionally biased region" description="Polar residues" evidence="1">
    <location>
        <begin position="51"/>
        <end position="72"/>
    </location>
</feature>
<accession>A0ABN8MSM0</accession>
<gene>
    <name evidence="2" type="ORF">PLOB_00024830</name>
</gene>
<evidence type="ECO:0000313" key="2">
    <source>
        <dbReference type="EMBL" id="CAH3034925.1"/>
    </source>
</evidence>
<name>A0ABN8MSM0_9CNID</name>
<organism evidence="2 3">
    <name type="scientific">Porites lobata</name>
    <dbReference type="NCBI Taxonomy" id="104759"/>
    <lineage>
        <taxon>Eukaryota</taxon>
        <taxon>Metazoa</taxon>
        <taxon>Cnidaria</taxon>
        <taxon>Anthozoa</taxon>
        <taxon>Hexacorallia</taxon>
        <taxon>Scleractinia</taxon>
        <taxon>Fungiina</taxon>
        <taxon>Poritidae</taxon>
        <taxon>Porites</taxon>
    </lineage>
</organism>
<dbReference type="Proteomes" id="UP001159405">
    <property type="component" value="Unassembled WGS sequence"/>
</dbReference>
<feature type="region of interest" description="Disordered" evidence="1">
    <location>
        <begin position="48"/>
        <end position="73"/>
    </location>
</feature>
<evidence type="ECO:0000256" key="1">
    <source>
        <dbReference type="SAM" id="MobiDB-lite"/>
    </source>
</evidence>
<keyword evidence="3" id="KW-1185">Reference proteome</keyword>
<protein>
    <submittedName>
        <fullName evidence="2">Uncharacterized protein</fullName>
    </submittedName>
</protein>
<sequence length="353" mass="37834">MMLFVNTILISTEQAIAPSPIYGRRQQLSPTGSKKDSEASVIRLGAPMSKNAVSPTHTLEPPQSTQQSNGKQLKSDLSLKKGELNMNPGYGLQSHQGAKDGEMLQQQNGVMSDRQTKDVHQVHQLSEQENQQPQTALQETQPTRLTTQNEDNKKNENNNNNDCGGGCGCCCGAGNCGTNNNNDGKNNGQGNNNCCGCCCCCQPCCCSPCGCCCQPCCCHHHDCCVHHVHHVEHHQCPCSCAPPCCCECACAPLPCGPCECIPPCCSGGYGYLDPLCGGCGGCCGCPAPYGCGGWSCPCGCGGYHCNIFVSEKEESGKEKGKGKTEDKNGQRRKRILPSGYLFPAYRPYQFLKR</sequence>
<reference evidence="2 3" key="1">
    <citation type="submission" date="2022-05" db="EMBL/GenBank/DDBJ databases">
        <authorList>
            <consortium name="Genoscope - CEA"/>
            <person name="William W."/>
        </authorList>
    </citation>
    <scope>NUCLEOTIDE SEQUENCE [LARGE SCALE GENOMIC DNA]</scope>
</reference>